<gene>
    <name evidence="1" type="ORF">GCM10008960_03270</name>
</gene>
<accession>A0ABQ2RY32</accession>
<dbReference type="Proteomes" id="UP000644548">
    <property type="component" value="Unassembled WGS sequence"/>
</dbReference>
<proteinExistence type="predicted"/>
<dbReference type="EMBL" id="BMQN01000001">
    <property type="protein sequence ID" value="GGR79751.1"/>
    <property type="molecule type" value="Genomic_DNA"/>
</dbReference>
<keyword evidence="2" id="KW-1185">Reference proteome</keyword>
<reference evidence="2" key="1">
    <citation type="journal article" date="2019" name="Int. J. Syst. Evol. Microbiol.">
        <title>The Global Catalogue of Microorganisms (GCM) 10K type strain sequencing project: providing services to taxonomists for standard genome sequencing and annotation.</title>
        <authorList>
            <consortium name="The Broad Institute Genomics Platform"/>
            <consortium name="The Broad Institute Genome Sequencing Center for Infectious Disease"/>
            <person name="Wu L."/>
            <person name="Ma J."/>
        </authorList>
    </citation>
    <scope>NUCLEOTIDE SEQUENCE [LARGE SCALE GENOMIC DNA]</scope>
    <source>
        <strain evidence="2">JCM 31405</strain>
    </source>
</reference>
<name>A0ABQ2RY32_9DEIO</name>
<evidence type="ECO:0000313" key="2">
    <source>
        <dbReference type="Proteomes" id="UP000644548"/>
    </source>
</evidence>
<sequence>MHEVRQTVMGTGQHLNAVETAINESEHQIVALKVRHTLPGSHRTERYPKPLQHMLYPIIRTQGEFLSGREQCSEGNGVEARYPSMLGTAPRVVIRALADAGFSPRSVSGRRG</sequence>
<evidence type="ECO:0000313" key="1">
    <source>
        <dbReference type="EMBL" id="GGR79751.1"/>
    </source>
</evidence>
<protein>
    <submittedName>
        <fullName evidence="1">Uncharacterized protein</fullName>
    </submittedName>
</protein>
<organism evidence="1 2">
    <name type="scientific">Deinococcus sedimenti</name>
    <dbReference type="NCBI Taxonomy" id="1867090"/>
    <lineage>
        <taxon>Bacteria</taxon>
        <taxon>Thermotogati</taxon>
        <taxon>Deinococcota</taxon>
        <taxon>Deinococci</taxon>
        <taxon>Deinococcales</taxon>
        <taxon>Deinococcaceae</taxon>
        <taxon>Deinococcus</taxon>
    </lineage>
</organism>
<comment type="caution">
    <text evidence="1">The sequence shown here is derived from an EMBL/GenBank/DDBJ whole genome shotgun (WGS) entry which is preliminary data.</text>
</comment>